<evidence type="ECO:0000256" key="4">
    <source>
        <dbReference type="ARBA" id="ARBA00022741"/>
    </source>
</evidence>
<feature type="binding site" evidence="9">
    <location>
        <position position="230"/>
    </location>
    <ligand>
        <name>L-serine</name>
        <dbReference type="ChEBI" id="CHEBI:33384"/>
    </ligand>
</feature>
<dbReference type="PANTHER" id="PTHR11778">
    <property type="entry name" value="SERYL-TRNA SYNTHETASE"/>
    <property type="match status" value="1"/>
</dbReference>
<dbReference type="SUPFAM" id="SSF55681">
    <property type="entry name" value="Class II aaRS and biotin synthetases"/>
    <property type="match status" value="1"/>
</dbReference>
<feature type="site" description="Important for serine binding" evidence="9">
    <location>
        <position position="383"/>
    </location>
</feature>
<evidence type="ECO:0000313" key="14">
    <source>
        <dbReference type="Proteomes" id="UP000186914"/>
    </source>
</evidence>
<dbReference type="PRINTS" id="PR00981">
    <property type="entry name" value="TRNASYNTHSER"/>
</dbReference>
<dbReference type="InterPro" id="IPR045864">
    <property type="entry name" value="aa-tRNA-synth_II/BPL/LPL"/>
</dbReference>
<feature type="binding site" evidence="10">
    <location>
        <begin position="348"/>
        <end position="351"/>
    </location>
    <ligand>
        <name>ATP</name>
        <dbReference type="ChEBI" id="CHEBI:30616"/>
    </ligand>
</feature>
<evidence type="ECO:0000256" key="3">
    <source>
        <dbReference type="ARBA" id="ARBA00022598"/>
    </source>
</evidence>
<evidence type="ECO:0000256" key="6">
    <source>
        <dbReference type="ARBA" id="ARBA00022917"/>
    </source>
</evidence>
<comment type="subcellular location">
    <subcellularLocation>
        <location evidence="1">Cytoplasm</location>
    </subcellularLocation>
</comment>
<dbReference type="Gene3D" id="1.10.287.40">
    <property type="entry name" value="Serine-tRNA synthetase, tRNA binding domain"/>
    <property type="match status" value="1"/>
</dbReference>
<dbReference type="OrthoDB" id="35932at2157"/>
<dbReference type="AlphaFoldDB" id="A0A1N7EXP4"/>
<evidence type="ECO:0000256" key="1">
    <source>
        <dbReference type="ARBA" id="ARBA00004496"/>
    </source>
</evidence>
<feature type="binding site" evidence="10">
    <location>
        <begin position="261"/>
        <end position="263"/>
    </location>
    <ligand>
        <name>ATP</name>
        <dbReference type="ChEBI" id="CHEBI:30616"/>
    </ligand>
</feature>
<dbReference type="Proteomes" id="UP000186914">
    <property type="component" value="Unassembled WGS sequence"/>
</dbReference>
<feature type="binding site" evidence="10">
    <location>
        <begin position="277"/>
        <end position="280"/>
    </location>
    <ligand>
        <name>ATP</name>
        <dbReference type="ChEBI" id="CHEBI:30616"/>
    </ligand>
</feature>
<keyword evidence="7 13" id="KW-0030">Aminoacyl-tRNA synthetase</keyword>
<dbReference type="CDD" id="cd00770">
    <property type="entry name" value="SerRS_core"/>
    <property type="match status" value="1"/>
</dbReference>
<dbReference type="InterPro" id="IPR042103">
    <property type="entry name" value="SerRS_1_N_sf"/>
</dbReference>
<evidence type="ECO:0000256" key="7">
    <source>
        <dbReference type="ARBA" id="ARBA00023146"/>
    </source>
</evidence>
<keyword evidence="6" id="KW-0648">Protein biosynthesis</keyword>
<dbReference type="GO" id="GO:0005737">
    <property type="term" value="C:cytoplasm"/>
    <property type="evidence" value="ECO:0007669"/>
    <property type="project" value="UniProtKB-SubCell"/>
</dbReference>
<feature type="binding site" evidence="9">
    <location>
        <position position="261"/>
    </location>
    <ligand>
        <name>L-serine</name>
        <dbReference type="ChEBI" id="CHEBI:33384"/>
    </ligand>
</feature>
<dbReference type="GO" id="GO:0006434">
    <property type="term" value="P:seryl-tRNA aminoacylation"/>
    <property type="evidence" value="ECO:0007669"/>
    <property type="project" value="UniProtKB-UniRule"/>
</dbReference>
<name>A0A1N7EXP4_9EURY</name>
<dbReference type="GO" id="GO:0004828">
    <property type="term" value="F:serine-tRNA ligase activity"/>
    <property type="evidence" value="ECO:0007669"/>
    <property type="project" value="UniProtKB-UniRule"/>
</dbReference>
<feature type="binding site" evidence="9">
    <location>
        <position position="381"/>
    </location>
    <ligand>
        <name>L-serine</name>
        <dbReference type="ChEBI" id="CHEBI:33384"/>
    </ligand>
</feature>
<evidence type="ECO:0000259" key="12">
    <source>
        <dbReference type="PROSITE" id="PS50862"/>
    </source>
</evidence>
<keyword evidence="3" id="KW-0436">Ligase</keyword>
<keyword evidence="11" id="KW-0175">Coiled coil</keyword>
<dbReference type="Pfam" id="PF02403">
    <property type="entry name" value="Seryl_tRNA_N"/>
    <property type="match status" value="1"/>
</dbReference>
<dbReference type="EC" id="6.1.1.11" evidence="2 8"/>
<organism evidence="13 14">
    <name type="scientific">Haladaptatus litoreus</name>
    <dbReference type="NCBI Taxonomy" id="553468"/>
    <lineage>
        <taxon>Archaea</taxon>
        <taxon>Methanobacteriati</taxon>
        <taxon>Methanobacteriota</taxon>
        <taxon>Stenosarchaea group</taxon>
        <taxon>Halobacteria</taxon>
        <taxon>Halobacteriales</taxon>
        <taxon>Haladaptataceae</taxon>
        <taxon>Haladaptatus</taxon>
    </lineage>
</organism>
<feature type="domain" description="Aminoacyl-transfer RNA synthetases class-II family profile" evidence="12">
    <location>
        <begin position="136"/>
        <end position="407"/>
    </location>
</feature>
<keyword evidence="4" id="KW-0547">Nucleotide-binding</keyword>
<dbReference type="Pfam" id="PF00587">
    <property type="entry name" value="tRNA-synt_2b"/>
    <property type="match status" value="1"/>
</dbReference>
<evidence type="ECO:0000256" key="11">
    <source>
        <dbReference type="SAM" id="Coils"/>
    </source>
</evidence>
<sequence>MLDIALFRDAPETIKASEKRRGKDPNRVDTVRELDQQWRETHHRLDGLRHEKNTITDEIGAKKQAGEDASEAIARVAELNATIDDLEEREATLRSERNDLRYEIGNLVHESVPDGTNENDNVPVEHWEPTEGKKDDAVLGAELLERNNLVETEKAVEVAGERAYYLKGDLVRLAWALQQFAMDLLVEQDYLPVQTPYYLNEAPMEAAAELDDFREQLYKLERHDRYLIATAEQPLAALQYDEILEAGDLPLKYAGFSTNFRREAGKHGTQTRGLWRVHQFEKIEQFIFADPADSWEIHGELLENAEAVMQALDLPYRVVNVCTGDLGDTAAKKFDIEVWRPPLQEYGEVVSCSNCTSYQARKLNARIRRPGEENETVHTLNATALVPQRIITAIVENNQTNEGIVLPTPLHEYLGKEVIEVQSRG</sequence>
<dbReference type="PIRSF" id="PIRSF001529">
    <property type="entry name" value="Ser-tRNA-synth_IIa"/>
    <property type="match status" value="1"/>
</dbReference>
<dbReference type="InterPro" id="IPR015866">
    <property type="entry name" value="Ser-tRNA-synth_1_N"/>
</dbReference>
<gene>
    <name evidence="13" type="ORF">SAMN05421858_4609</name>
</gene>
<dbReference type="InterPro" id="IPR002314">
    <property type="entry name" value="aa-tRNA-synt_IIb"/>
</dbReference>
<dbReference type="InterPro" id="IPR006195">
    <property type="entry name" value="aa-tRNA-synth_II"/>
</dbReference>
<reference evidence="14" key="1">
    <citation type="submission" date="2017-01" db="EMBL/GenBank/DDBJ databases">
        <authorList>
            <person name="Varghese N."/>
            <person name="Submissions S."/>
        </authorList>
    </citation>
    <scope>NUCLEOTIDE SEQUENCE [LARGE SCALE GENOMIC DNA]</scope>
    <source>
        <strain evidence="14">CGMCC 1.7737</strain>
    </source>
</reference>
<dbReference type="SUPFAM" id="SSF46589">
    <property type="entry name" value="tRNA-binding arm"/>
    <property type="match status" value="1"/>
</dbReference>
<dbReference type="EMBL" id="FTNO01000007">
    <property type="protein sequence ID" value="SIR92839.1"/>
    <property type="molecule type" value="Genomic_DNA"/>
</dbReference>
<feature type="binding site" evidence="9">
    <location>
        <position position="284"/>
    </location>
    <ligand>
        <name>L-serine</name>
        <dbReference type="ChEBI" id="CHEBI:33384"/>
    </ligand>
</feature>
<keyword evidence="14" id="KW-1185">Reference proteome</keyword>
<evidence type="ECO:0000256" key="2">
    <source>
        <dbReference type="ARBA" id="ARBA00012840"/>
    </source>
</evidence>
<dbReference type="GO" id="GO:0005524">
    <property type="term" value="F:ATP binding"/>
    <property type="evidence" value="ECO:0007669"/>
    <property type="project" value="UniProtKB-KW"/>
</dbReference>
<feature type="coiled-coil region" evidence="11">
    <location>
        <begin position="69"/>
        <end position="103"/>
    </location>
</feature>
<dbReference type="InterPro" id="IPR010978">
    <property type="entry name" value="tRNA-bd_arm"/>
</dbReference>
<keyword evidence="5 10" id="KW-0067">ATP-binding</keyword>
<dbReference type="PROSITE" id="PS50862">
    <property type="entry name" value="AA_TRNA_LIGASE_II"/>
    <property type="match status" value="1"/>
</dbReference>
<evidence type="ECO:0000313" key="13">
    <source>
        <dbReference type="EMBL" id="SIR92839.1"/>
    </source>
</evidence>
<dbReference type="InterPro" id="IPR033729">
    <property type="entry name" value="SerRS_core"/>
</dbReference>
<accession>A0A1N7EXP4</accession>
<evidence type="ECO:0000256" key="9">
    <source>
        <dbReference type="PIRSR" id="PIRSR001529-1"/>
    </source>
</evidence>
<evidence type="ECO:0000256" key="8">
    <source>
        <dbReference type="NCBIfam" id="TIGR00414"/>
    </source>
</evidence>
<dbReference type="Gene3D" id="3.30.930.10">
    <property type="entry name" value="Bira Bifunctional Protein, Domain 2"/>
    <property type="match status" value="1"/>
</dbReference>
<evidence type="ECO:0000256" key="5">
    <source>
        <dbReference type="ARBA" id="ARBA00022840"/>
    </source>
</evidence>
<protein>
    <recommendedName>
        <fullName evidence="2 8">Serine--tRNA ligase</fullName>
        <ecNumber evidence="2 8">6.1.1.11</ecNumber>
    </recommendedName>
</protein>
<dbReference type="InterPro" id="IPR002317">
    <property type="entry name" value="Ser-tRNA-ligase_type_1"/>
</dbReference>
<dbReference type="RefSeq" id="WP_076432964.1">
    <property type="nucleotide sequence ID" value="NZ_FTNO01000007.1"/>
</dbReference>
<evidence type="ECO:0000256" key="10">
    <source>
        <dbReference type="PIRSR" id="PIRSR001529-2"/>
    </source>
</evidence>
<proteinExistence type="predicted"/>
<dbReference type="NCBIfam" id="TIGR00414">
    <property type="entry name" value="serS"/>
    <property type="match status" value="1"/>
</dbReference>